<dbReference type="GO" id="GO:0003676">
    <property type="term" value="F:nucleic acid binding"/>
    <property type="evidence" value="ECO:0007669"/>
    <property type="project" value="InterPro"/>
</dbReference>
<keyword evidence="4" id="KW-1185">Reference proteome</keyword>
<comment type="caution">
    <text evidence="3">The sequence shown here is derived from an EMBL/GenBank/DDBJ whole genome shotgun (WGS) entry which is preliminary data.</text>
</comment>
<name>A0A2A2JZ80_9BILA</name>
<dbReference type="InterPro" id="IPR003029">
    <property type="entry name" value="S1_domain"/>
</dbReference>
<accession>A0A2A2JZ80</accession>
<feature type="region of interest" description="Disordered" evidence="1">
    <location>
        <begin position="1"/>
        <end position="39"/>
    </location>
</feature>
<dbReference type="InterPro" id="IPR012340">
    <property type="entry name" value="NA-bd_OB-fold"/>
</dbReference>
<protein>
    <recommendedName>
        <fullName evidence="2">S1 motif domain-containing protein</fullName>
    </recommendedName>
</protein>
<evidence type="ECO:0000256" key="1">
    <source>
        <dbReference type="SAM" id="MobiDB-lite"/>
    </source>
</evidence>
<dbReference type="Proteomes" id="UP000218231">
    <property type="component" value="Unassembled WGS sequence"/>
</dbReference>
<evidence type="ECO:0000313" key="3">
    <source>
        <dbReference type="EMBL" id="PAV66978.1"/>
    </source>
</evidence>
<evidence type="ECO:0000313" key="4">
    <source>
        <dbReference type="Proteomes" id="UP000218231"/>
    </source>
</evidence>
<dbReference type="SMART" id="SM00316">
    <property type="entry name" value="S1"/>
    <property type="match status" value="2"/>
</dbReference>
<organism evidence="3 4">
    <name type="scientific">Diploscapter pachys</name>
    <dbReference type="NCBI Taxonomy" id="2018661"/>
    <lineage>
        <taxon>Eukaryota</taxon>
        <taxon>Metazoa</taxon>
        <taxon>Ecdysozoa</taxon>
        <taxon>Nematoda</taxon>
        <taxon>Chromadorea</taxon>
        <taxon>Rhabditida</taxon>
        <taxon>Rhabditina</taxon>
        <taxon>Rhabditomorpha</taxon>
        <taxon>Rhabditoidea</taxon>
        <taxon>Rhabditidae</taxon>
        <taxon>Diploscapter</taxon>
    </lineage>
</organism>
<dbReference type="AlphaFoldDB" id="A0A2A2JZ80"/>
<dbReference type="EMBL" id="LIAE01010009">
    <property type="protein sequence ID" value="PAV66978.1"/>
    <property type="molecule type" value="Genomic_DNA"/>
</dbReference>
<feature type="domain" description="S1 motif" evidence="2">
    <location>
        <begin position="43"/>
        <end position="115"/>
    </location>
</feature>
<dbReference type="PROSITE" id="PS50126">
    <property type="entry name" value="S1"/>
    <property type="match status" value="1"/>
</dbReference>
<gene>
    <name evidence="3" type="ORF">WR25_25590</name>
</gene>
<dbReference type="SUPFAM" id="SSF50249">
    <property type="entry name" value="Nucleic acid-binding proteins"/>
    <property type="match status" value="1"/>
</dbReference>
<proteinExistence type="predicted"/>
<evidence type="ECO:0000259" key="2">
    <source>
        <dbReference type="PROSITE" id="PS50126"/>
    </source>
</evidence>
<reference evidence="3 4" key="1">
    <citation type="journal article" date="2017" name="Curr. Biol.">
        <title>Genome architecture and evolution of a unichromosomal asexual nematode.</title>
        <authorList>
            <person name="Fradin H."/>
            <person name="Zegar C."/>
            <person name="Gutwein M."/>
            <person name="Lucas J."/>
            <person name="Kovtun M."/>
            <person name="Corcoran D."/>
            <person name="Baugh L.R."/>
            <person name="Kiontke K."/>
            <person name="Gunsalus K."/>
            <person name="Fitch D.H."/>
            <person name="Piano F."/>
        </authorList>
    </citation>
    <scope>NUCLEOTIDE SEQUENCE [LARGE SCALE GENOMIC DNA]</scope>
    <source>
        <strain evidence="3">PF1309</strain>
    </source>
</reference>
<sequence>MTVRWLWPSLSGRNSQPERTHRAASPSRPPKGPSTSLGAENCGRIVAGSVVKILPKSVLIQYQDTTVLIPQHELLSPNAKFENPVSLFSVGDNVEFVLTSRDQRGWRGSVHALTEARLRNALGNLQPGTAVRARVERFDDRGAWLLAGALVLRVPLAEISWSWIDHPSEVLDLAQEYIVQISTILLEENWLTEKRARNGRVTASIKACLPQPESPRITLYFKATEFQVRTFARVPRRCDAVALFALEALNQHLSVSEIAELTGLPLVSIQEIVALLGEEGLAAGETITQSGERLLAGVATSKLLNDSGVAGLFASAAPAEQQVHPIDAVAQTYPRHLPTPVFSHKQQSRFMRLRGDELPDGLLLRAQIGEVQREQLTAMLRNPHVHLFLSHTPNWRALKLEVSQHWVLAGLWKSFHAVGRPPFRPPPKERGCDALLMVRYRDSAQQLYWEPATGTLWAPREGGVKAQEASVCAEDFIQHMPDDIAQRLAKAGPGANPVLMSIEAASAVLGAIDSYLTLRQAQVHRDGLKALIPKEEKRLELEREALAQDIDLARREMTQAAAVRQVVGRMTLRCVQLTRHCLDELALIRKGDLPDVQSFETALERLMEADQGLRLSTMTNERFKLPASLAKATPRSKSTNGGNDALDLAKEQTRQARIKRDTAMSGDRAQVLTEGIGLLRDLVGVLHSAVELHKTSIEWKGRVSLAEAQVQHAQKELEKIQAQNAPELQRLNQVDDVLKPLLRVFEKLEAVMDPSLINDDHQREVRASMEVLVGRLVELVQPGKR</sequence>